<dbReference type="STRING" id="1445510.YC6258_02761"/>
<evidence type="ECO:0000313" key="6">
    <source>
        <dbReference type="Proteomes" id="UP000032266"/>
    </source>
</evidence>
<evidence type="ECO:0000256" key="2">
    <source>
        <dbReference type="ARBA" id="ARBA00022741"/>
    </source>
</evidence>
<dbReference type="GO" id="GO:0140359">
    <property type="term" value="F:ABC-type transporter activity"/>
    <property type="evidence" value="ECO:0007669"/>
    <property type="project" value="UniProtKB-ARBA"/>
</dbReference>
<dbReference type="InterPro" id="IPR050093">
    <property type="entry name" value="ABC_SmlMolc_Importer"/>
</dbReference>
<reference evidence="5 6" key="1">
    <citation type="submission" date="2014-01" db="EMBL/GenBank/DDBJ databases">
        <title>Full genme sequencing of cellulolytic bacterium Gynuella sunshinyii YC6258T gen. nov., sp. nov.</title>
        <authorList>
            <person name="Khan H."/>
            <person name="Chung E.J."/>
            <person name="Chung Y.R."/>
        </authorList>
    </citation>
    <scope>NUCLEOTIDE SEQUENCE [LARGE SCALE GENOMIC DNA]</scope>
    <source>
        <strain evidence="5 6">YC6258</strain>
    </source>
</reference>
<dbReference type="Pfam" id="PF08402">
    <property type="entry name" value="TOBE_2"/>
    <property type="match status" value="1"/>
</dbReference>
<dbReference type="GO" id="GO:0005524">
    <property type="term" value="F:ATP binding"/>
    <property type="evidence" value="ECO:0007669"/>
    <property type="project" value="UniProtKB-KW"/>
</dbReference>
<dbReference type="InterPro" id="IPR008995">
    <property type="entry name" value="Mo/tungstate-bd_C_term_dom"/>
</dbReference>
<keyword evidence="3" id="KW-0067">ATP-binding</keyword>
<evidence type="ECO:0000256" key="3">
    <source>
        <dbReference type="ARBA" id="ARBA00022840"/>
    </source>
</evidence>
<dbReference type="SUPFAM" id="SSF50331">
    <property type="entry name" value="MOP-like"/>
    <property type="match status" value="1"/>
</dbReference>
<keyword evidence="6" id="KW-1185">Reference proteome</keyword>
<dbReference type="PROSITE" id="PS00211">
    <property type="entry name" value="ABC_TRANSPORTER_1"/>
    <property type="match status" value="1"/>
</dbReference>
<dbReference type="OrthoDB" id="9802264at2"/>
<organism evidence="5 6">
    <name type="scientific">Gynuella sunshinyii YC6258</name>
    <dbReference type="NCBI Taxonomy" id="1445510"/>
    <lineage>
        <taxon>Bacteria</taxon>
        <taxon>Pseudomonadati</taxon>
        <taxon>Pseudomonadota</taxon>
        <taxon>Gammaproteobacteria</taxon>
        <taxon>Oceanospirillales</taxon>
        <taxon>Saccharospirillaceae</taxon>
        <taxon>Gynuella</taxon>
    </lineage>
</organism>
<dbReference type="InterPro" id="IPR013611">
    <property type="entry name" value="Transp-assoc_OB_typ2"/>
</dbReference>
<dbReference type="InterPro" id="IPR003439">
    <property type="entry name" value="ABC_transporter-like_ATP-bd"/>
</dbReference>
<dbReference type="Gene3D" id="2.40.50.140">
    <property type="entry name" value="Nucleic acid-binding proteins"/>
    <property type="match status" value="1"/>
</dbReference>
<evidence type="ECO:0000313" key="5">
    <source>
        <dbReference type="EMBL" id="AJQ94799.1"/>
    </source>
</evidence>
<dbReference type="InterPro" id="IPR003593">
    <property type="entry name" value="AAA+_ATPase"/>
</dbReference>
<feature type="domain" description="ABC transporter" evidence="4">
    <location>
        <begin position="10"/>
        <end position="242"/>
    </location>
</feature>
<dbReference type="Gene3D" id="3.40.50.300">
    <property type="entry name" value="P-loop containing nucleotide triphosphate hydrolases"/>
    <property type="match status" value="1"/>
</dbReference>
<dbReference type="HOGENOM" id="CLU_000604_1_1_6"/>
<dbReference type="FunFam" id="3.40.50.300:FF:000042">
    <property type="entry name" value="Maltose/maltodextrin ABC transporter, ATP-binding protein"/>
    <property type="match status" value="1"/>
</dbReference>
<accession>A0A0C5VWK6</accession>
<dbReference type="PATRIC" id="fig|1445510.3.peg.2718"/>
<protein>
    <submittedName>
        <fullName evidence="5">ABC-type spermidine/putrescine transport system, ATPase component</fullName>
    </submittedName>
</protein>
<evidence type="ECO:0000256" key="1">
    <source>
        <dbReference type="ARBA" id="ARBA00022448"/>
    </source>
</evidence>
<dbReference type="Gene3D" id="2.40.50.100">
    <property type="match status" value="1"/>
</dbReference>
<keyword evidence="2" id="KW-0547">Nucleotide-binding</keyword>
<evidence type="ECO:0000259" key="4">
    <source>
        <dbReference type="PROSITE" id="PS50893"/>
    </source>
</evidence>
<dbReference type="AlphaFoldDB" id="A0A0C5VWK6"/>
<dbReference type="RefSeq" id="WP_044617256.1">
    <property type="nucleotide sequence ID" value="NZ_CP007142.1"/>
</dbReference>
<keyword evidence="1" id="KW-0813">Transport</keyword>
<dbReference type="PROSITE" id="PS50893">
    <property type="entry name" value="ABC_TRANSPORTER_2"/>
    <property type="match status" value="1"/>
</dbReference>
<dbReference type="Proteomes" id="UP000032266">
    <property type="component" value="Chromosome"/>
</dbReference>
<dbReference type="PANTHER" id="PTHR42781">
    <property type="entry name" value="SPERMIDINE/PUTRESCINE IMPORT ATP-BINDING PROTEIN POTA"/>
    <property type="match status" value="1"/>
</dbReference>
<dbReference type="EMBL" id="CP007142">
    <property type="protein sequence ID" value="AJQ94799.1"/>
    <property type="molecule type" value="Genomic_DNA"/>
</dbReference>
<name>A0A0C5VWK6_9GAMM</name>
<dbReference type="SUPFAM" id="SSF52540">
    <property type="entry name" value="P-loop containing nucleoside triphosphate hydrolases"/>
    <property type="match status" value="1"/>
</dbReference>
<dbReference type="KEGG" id="gsn:YC6258_02761"/>
<sequence length="369" mass="40585">MNNAQASVAITLKHVQKTFADGTVALKPQNLHIEKGEILVLLGPSGCGKTTTLRLIAGLEFCDPGGQILFGDRDVTNIAIEQRRVGMVFQSYALFPNMNVSENIGYGLRVRGESKALRAQKIEEMLALFDLQPYAHRHIDQLSGGQRQRVALARAIVTEPEVLLLDEPLSALDAFLKKRLRTDINALLKRLGITAVYVTHDQEEAMAMGDRIAVLDHGEIVQIGSAQDIYHAPNSAFVANFIGHMNHFSGRLNGRHLHFDQQSMPLPESLWPAVREGVLSDGAPVQCMARPEDIRIIDGAEATLQGRVTQSVFLGDRTRLLVEVAGVADCIYVDCFERRVYQQGETVGLAIPPSRLVMLPMLSDRSASC</sequence>
<proteinExistence type="predicted"/>
<dbReference type="InterPro" id="IPR012340">
    <property type="entry name" value="NA-bd_OB-fold"/>
</dbReference>
<dbReference type="GO" id="GO:0016887">
    <property type="term" value="F:ATP hydrolysis activity"/>
    <property type="evidence" value="ECO:0007669"/>
    <property type="project" value="InterPro"/>
</dbReference>
<dbReference type="Pfam" id="PF00005">
    <property type="entry name" value="ABC_tran"/>
    <property type="match status" value="1"/>
</dbReference>
<dbReference type="SMART" id="SM00382">
    <property type="entry name" value="AAA"/>
    <property type="match status" value="1"/>
</dbReference>
<dbReference type="GO" id="GO:0043190">
    <property type="term" value="C:ATP-binding cassette (ABC) transporter complex"/>
    <property type="evidence" value="ECO:0007669"/>
    <property type="project" value="InterPro"/>
</dbReference>
<dbReference type="InterPro" id="IPR027417">
    <property type="entry name" value="P-loop_NTPase"/>
</dbReference>
<gene>
    <name evidence="5" type="ORF">YC6258_02761</name>
</gene>
<dbReference type="InterPro" id="IPR017871">
    <property type="entry name" value="ABC_transporter-like_CS"/>
</dbReference>
<dbReference type="PANTHER" id="PTHR42781:SF4">
    <property type="entry name" value="SPERMIDINE_PUTRESCINE IMPORT ATP-BINDING PROTEIN POTA"/>
    <property type="match status" value="1"/>
</dbReference>